<dbReference type="PROSITE" id="PS50217">
    <property type="entry name" value="BZIP"/>
    <property type="match status" value="1"/>
</dbReference>
<feature type="region of interest" description="Disordered" evidence="7">
    <location>
        <begin position="1"/>
        <end position="53"/>
    </location>
</feature>
<keyword evidence="5" id="KW-0539">Nucleus</keyword>
<evidence type="ECO:0000313" key="10">
    <source>
        <dbReference type="Proteomes" id="UP000054018"/>
    </source>
</evidence>
<organism evidence="9 10">
    <name type="scientific">Pisolithus microcarpus 441</name>
    <dbReference type="NCBI Taxonomy" id="765257"/>
    <lineage>
        <taxon>Eukaryota</taxon>
        <taxon>Fungi</taxon>
        <taxon>Dikarya</taxon>
        <taxon>Basidiomycota</taxon>
        <taxon>Agaricomycotina</taxon>
        <taxon>Agaricomycetes</taxon>
        <taxon>Agaricomycetidae</taxon>
        <taxon>Boletales</taxon>
        <taxon>Sclerodermatineae</taxon>
        <taxon>Pisolithaceae</taxon>
        <taxon>Pisolithus</taxon>
    </lineage>
</organism>
<dbReference type="PROSITE" id="PS00036">
    <property type="entry name" value="BZIP_BASIC"/>
    <property type="match status" value="1"/>
</dbReference>
<keyword evidence="2" id="KW-0805">Transcription regulation</keyword>
<feature type="domain" description="BZIP" evidence="8">
    <location>
        <begin position="30"/>
        <end position="77"/>
    </location>
</feature>
<dbReference type="PANTHER" id="PTHR46542">
    <property type="entry name" value="X-BOX BINDING PROTEIN 1"/>
    <property type="match status" value="1"/>
</dbReference>
<feature type="compositionally biased region" description="Low complexity" evidence="7">
    <location>
        <begin position="77"/>
        <end position="88"/>
    </location>
</feature>
<proteinExistence type="predicted"/>
<dbReference type="Pfam" id="PF07716">
    <property type="entry name" value="bZIP_2"/>
    <property type="match status" value="1"/>
</dbReference>
<dbReference type="GO" id="GO:0000981">
    <property type="term" value="F:DNA-binding transcription factor activity, RNA polymerase II-specific"/>
    <property type="evidence" value="ECO:0007669"/>
    <property type="project" value="TreeGrafter"/>
</dbReference>
<dbReference type="SMART" id="SM00338">
    <property type="entry name" value="BRLZ"/>
    <property type="match status" value="1"/>
</dbReference>
<evidence type="ECO:0000256" key="6">
    <source>
        <dbReference type="ARBA" id="ARBA00040165"/>
    </source>
</evidence>
<dbReference type="STRING" id="765257.A0A0D0A4J0"/>
<dbReference type="InterPro" id="IPR004827">
    <property type="entry name" value="bZIP"/>
</dbReference>
<evidence type="ECO:0000256" key="4">
    <source>
        <dbReference type="ARBA" id="ARBA00023163"/>
    </source>
</evidence>
<evidence type="ECO:0000256" key="1">
    <source>
        <dbReference type="ARBA" id="ARBA00022843"/>
    </source>
</evidence>
<dbReference type="AlphaFoldDB" id="A0A0D0A4J0"/>
<keyword evidence="1" id="KW-0832">Ubl conjugation</keyword>
<feature type="region of interest" description="Disordered" evidence="7">
    <location>
        <begin position="66"/>
        <end position="112"/>
    </location>
</feature>
<dbReference type="OrthoDB" id="295274at2759"/>
<keyword evidence="10" id="KW-1185">Reference proteome</keyword>
<feature type="compositionally biased region" description="Low complexity" evidence="7">
    <location>
        <begin position="148"/>
        <end position="187"/>
    </location>
</feature>
<dbReference type="EMBL" id="KN833698">
    <property type="protein sequence ID" value="KIK26948.1"/>
    <property type="molecule type" value="Genomic_DNA"/>
</dbReference>
<evidence type="ECO:0000256" key="5">
    <source>
        <dbReference type="ARBA" id="ARBA00023242"/>
    </source>
</evidence>
<keyword evidence="4" id="KW-0804">Transcription</keyword>
<dbReference type="InterPro" id="IPR052470">
    <property type="entry name" value="ER_Stress-Reg_TF"/>
</dbReference>
<protein>
    <recommendedName>
        <fullName evidence="6">X-box-binding protein 1</fullName>
    </recommendedName>
</protein>
<keyword evidence="3" id="KW-0238">DNA-binding</keyword>
<evidence type="ECO:0000313" key="9">
    <source>
        <dbReference type="EMBL" id="KIK26948.1"/>
    </source>
</evidence>
<gene>
    <name evidence="9" type="ORF">PISMIDRAFT_216137</name>
</gene>
<name>A0A0D0A4J0_9AGAM</name>
<dbReference type="Gene3D" id="1.20.5.170">
    <property type="match status" value="1"/>
</dbReference>
<dbReference type="GO" id="GO:0000977">
    <property type="term" value="F:RNA polymerase II transcription regulatory region sequence-specific DNA binding"/>
    <property type="evidence" value="ECO:0007669"/>
    <property type="project" value="TreeGrafter"/>
</dbReference>
<dbReference type="PANTHER" id="PTHR46542:SF1">
    <property type="entry name" value="X-BOX BINDING PROTEIN 1"/>
    <property type="match status" value="1"/>
</dbReference>
<reference evidence="10" key="2">
    <citation type="submission" date="2015-01" db="EMBL/GenBank/DDBJ databases">
        <title>Evolutionary Origins and Diversification of the Mycorrhizal Mutualists.</title>
        <authorList>
            <consortium name="DOE Joint Genome Institute"/>
            <consortium name="Mycorrhizal Genomics Consortium"/>
            <person name="Kohler A."/>
            <person name="Kuo A."/>
            <person name="Nagy L.G."/>
            <person name="Floudas D."/>
            <person name="Copeland A."/>
            <person name="Barry K.W."/>
            <person name="Cichocki N."/>
            <person name="Veneault-Fourrey C."/>
            <person name="LaButti K."/>
            <person name="Lindquist E.A."/>
            <person name="Lipzen A."/>
            <person name="Lundell T."/>
            <person name="Morin E."/>
            <person name="Murat C."/>
            <person name="Riley R."/>
            <person name="Ohm R."/>
            <person name="Sun H."/>
            <person name="Tunlid A."/>
            <person name="Henrissat B."/>
            <person name="Grigoriev I.V."/>
            <person name="Hibbett D.S."/>
            <person name="Martin F."/>
        </authorList>
    </citation>
    <scope>NUCLEOTIDE SEQUENCE [LARGE SCALE GENOMIC DNA]</scope>
    <source>
        <strain evidence="10">441</strain>
    </source>
</reference>
<accession>A0A0D0A4J0</accession>
<dbReference type="HOGENOM" id="CLU_073887_0_0_1"/>
<feature type="compositionally biased region" description="Basic and acidic residues" evidence="7">
    <location>
        <begin position="91"/>
        <end position="112"/>
    </location>
</feature>
<evidence type="ECO:0000256" key="3">
    <source>
        <dbReference type="ARBA" id="ARBA00023125"/>
    </source>
</evidence>
<evidence type="ECO:0000256" key="2">
    <source>
        <dbReference type="ARBA" id="ARBA00023015"/>
    </source>
</evidence>
<dbReference type="Proteomes" id="UP000054018">
    <property type="component" value="Unassembled WGS sequence"/>
</dbReference>
<reference evidence="9 10" key="1">
    <citation type="submission" date="2014-04" db="EMBL/GenBank/DDBJ databases">
        <authorList>
            <consortium name="DOE Joint Genome Institute"/>
            <person name="Kuo A."/>
            <person name="Kohler A."/>
            <person name="Costa M.D."/>
            <person name="Nagy L.G."/>
            <person name="Floudas D."/>
            <person name="Copeland A."/>
            <person name="Barry K.W."/>
            <person name="Cichocki N."/>
            <person name="Veneault-Fourrey C."/>
            <person name="LaButti K."/>
            <person name="Lindquist E.A."/>
            <person name="Lipzen A."/>
            <person name="Lundell T."/>
            <person name="Morin E."/>
            <person name="Murat C."/>
            <person name="Sun H."/>
            <person name="Tunlid A."/>
            <person name="Henrissat B."/>
            <person name="Grigoriev I.V."/>
            <person name="Hibbett D.S."/>
            <person name="Martin F."/>
            <person name="Nordberg H.P."/>
            <person name="Cantor M.N."/>
            <person name="Hua S.X."/>
        </authorList>
    </citation>
    <scope>NUCLEOTIDE SEQUENCE [LARGE SCALE GENOMIC DNA]</scope>
    <source>
        <strain evidence="9 10">441</strain>
    </source>
</reference>
<sequence length="324" mass="36145">MSFVDPSSLSLPMSSDEPPRKRPRSTMSPEERKEARAHRNRIAAQNSRDRRKAHFTYLERRVVELEEENRRLRAGLSASPTPSTSSAPDIEYEREHSRRRTEEQRERENQELRERIRSLEKGYEAVVRALAAHGKSLPSTDTPLAPDNSTSSNNVESSSADGSPAPSPGTSTLLSLNPSLPLSPAPTHSTIADSPITFASDSLDFPFSPAFSPIPASSSLLDSPKHPLNLSLTNETPTRHLARVATTANVPAVALQRVGSSRLMTGWTRTTKHAPMVRPSQRTRLHQMPSSRVCSRRSSRRRLLLLALYRVLALRQKRRVARRC</sequence>
<dbReference type="SUPFAM" id="SSF57959">
    <property type="entry name" value="Leucine zipper domain"/>
    <property type="match status" value="1"/>
</dbReference>
<feature type="region of interest" description="Disordered" evidence="7">
    <location>
        <begin position="134"/>
        <end position="188"/>
    </location>
</feature>
<dbReference type="InterPro" id="IPR046347">
    <property type="entry name" value="bZIP_sf"/>
</dbReference>
<evidence type="ECO:0000259" key="8">
    <source>
        <dbReference type="PROSITE" id="PS50217"/>
    </source>
</evidence>
<feature type="compositionally biased region" description="Low complexity" evidence="7">
    <location>
        <begin position="1"/>
        <end position="16"/>
    </location>
</feature>
<dbReference type="GO" id="GO:0005634">
    <property type="term" value="C:nucleus"/>
    <property type="evidence" value="ECO:0007669"/>
    <property type="project" value="TreeGrafter"/>
</dbReference>
<evidence type="ECO:0000256" key="7">
    <source>
        <dbReference type="SAM" id="MobiDB-lite"/>
    </source>
</evidence>